<name>A0A6M3K0M6_9ZZZZ</name>
<reference evidence="1" key="1">
    <citation type="submission" date="2020-03" db="EMBL/GenBank/DDBJ databases">
        <title>The deep terrestrial virosphere.</title>
        <authorList>
            <person name="Holmfeldt K."/>
            <person name="Nilsson E."/>
            <person name="Simone D."/>
            <person name="Lopez-Fernandez M."/>
            <person name="Wu X."/>
            <person name="de Brujin I."/>
            <person name="Lundin D."/>
            <person name="Andersson A."/>
            <person name="Bertilsson S."/>
            <person name="Dopson M."/>
        </authorList>
    </citation>
    <scope>NUCLEOTIDE SEQUENCE</scope>
    <source>
        <strain evidence="1">MM415A01860</strain>
    </source>
</reference>
<sequence>MPSTQKPKTVKFAAGSLLEQRDMAMKQMRDSMRAYGKAQFSTKEKAEAFIKRLHSAK</sequence>
<dbReference type="AlphaFoldDB" id="A0A6M3K0M6"/>
<evidence type="ECO:0000313" key="1">
    <source>
        <dbReference type="EMBL" id="QJA75181.1"/>
    </source>
</evidence>
<proteinExistence type="predicted"/>
<gene>
    <name evidence="1" type="ORF">MM415A01860_0003</name>
</gene>
<organism evidence="1">
    <name type="scientific">viral metagenome</name>
    <dbReference type="NCBI Taxonomy" id="1070528"/>
    <lineage>
        <taxon>unclassified sequences</taxon>
        <taxon>metagenomes</taxon>
        <taxon>organismal metagenomes</taxon>
    </lineage>
</organism>
<accession>A0A6M3K0M6</accession>
<protein>
    <submittedName>
        <fullName evidence="1">Uncharacterized protein</fullName>
    </submittedName>
</protein>
<dbReference type="EMBL" id="MT142146">
    <property type="protein sequence ID" value="QJA75181.1"/>
    <property type="molecule type" value="Genomic_DNA"/>
</dbReference>